<organism evidence="2 3">
    <name type="scientific">Psychrobacillus lasiicapitis</name>
    <dbReference type="NCBI Taxonomy" id="1636719"/>
    <lineage>
        <taxon>Bacteria</taxon>
        <taxon>Bacillati</taxon>
        <taxon>Bacillota</taxon>
        <taxon>Bacilli</taxon>
        <taxon>Bacillales</taxon>
        <taxon>Bacillaceae</taxon>
        <taxon>Psychrobacillus</taxon>
    </lineage>
</organism>
<dbReference type="InterPro" id="IPR006139">
    <property type="entry name" value="D-isomer_2_OHA_DH_cat_dom"/>
</dbReference>
<comment type="caution">
    <text evidence="2">The sequence shown here is derived from an EMBL/GenBank/DDBJ whole genome shotgun (WGS) entry which is preliminary data.</text>
</comment>
<evidence type="ECO:0000259" key="1">
    <source>
        <dbReference type="Pfam" id="PF00389"/>
    </source>
</evidence>
<reference evidence="2 3" key="1">
    <citation type="submission" date="2019-05" db="EMBL/GenBank/DDBJ databases">
        <title>Psychrobacillus vulpis sp. nov., a new species isolated from feces of a red fox that inhabits in The Tablas de Daimiel Natural Park, Albacete, Spain.</title>
        <authorList>
            <person name="Rodriguez M."/>
            <person name="Reina J.C."/>
            <person name="Bejar V."/>
            <person name="Llamas I."/>
        </authorList>
    </citation>
    <scope>NUCLEOTIDE SEQUENCE [LARGE SCALE GENOMIC DNA]</scope>
    <source>
        <strain evidence="2 3">NEAU-3TGS17</strain>
    </source>
</reference>
<feature type="domain" description="D-isomer specific 2-hydroxyacid dehydrogenase catalytic" evidence="1">
    <location>
        <begin position="4"/>
        <end position="72"/>
    </location>
</feature>
<dbReference type="AlphaFoldDB" id="A0A544T1N4"/>
<dbReference type="OrthoDB" id="9805416at2"/>
<proteinExistence type="predicted"/>
<dbReference type="EMBL" id="VDGH01000009">
    <property type="protein sequence ID" value="TQR11365.1"/>
    <property type="molecule type" value="Genomic_DNA"/>
</dbReference>
<dbReference type="Proteomes" id="UP000317316">
    <property type="component" value="Unassembled WGS sequence"/>
</dbReference>
<dbReference type="GO" id="GO:0016616">
    <property type="term" value="F:oxidoreductase activity, acting on the CH-OH group of donors, NAD or NADP as acceptor"/>
    <property type="evidence" value="ECO:0007669"/>
    <property type="project" value="InterPro"/>
</dbReference>
<evidence type="ECO:0000313" key="2">
    <source>
        <dbReference type="EMBL" id="TQR11365.1"/>
    </source>
</evidence>
<dbReference type="SUPFAM" id="SSF52283">
    <property type="entry name" value="Formate/glycerate dehydrogenase catalytic domain-like"/>
    <property type="match status" value="1"/>
</dbReference>
<protein>
    <recommendedName>
        <fullName evidence="1">D-isomer specific 2-hydroxyacid dehydrogenase catalytic domain-containing protein</fullName>
    </recommendedName>
</protein>
<accession>A0A544T1N4</accession>
<keyword evidence="3" id="KW-1185">Reference proteome</keyword>
<sequence>MAKILVAGEIPQKGLDLLVEKHEVEVHPSETLISEHIYDKDALLSLLSTPITKDIIDLAPNLKIIANYGLGLMMWILLNNEDSPLCSKRNYLK</sequence>
<gene>
    <name evidence="2" type="ORF">FG382_15570</name>
</gene>
<dbReference type="Gene3D" id="3.40.50.720">
    <property type="entry name" value="NAD(P)-binding Rossmann-like Domain"/>
    <property type="match status" value="1"/>
</dbReference>
<name>A0A544T1N4_9BACI</name>
<evidence type="ECO:0000313" key="3">
    <source>
        <dbReference type="Proteomes" id="UP000317316"/>
    </source>
</evidence>
<dbReference type="GO" id="GO:0051287">
    <property type="term" value="F:NAD binding"/>
    <property type="evidence" value="ECO:0007669"/>
    <property type="project" value="InterPro"/>
</dbReference>
<dbReference type="Pfam" id="PF00389">
    <property type="entry name" value="2-Hacid_dh"/>
    <property type="match status" value="1"/>
</dbReference>